<keyword evidence="1" id="KW-1133">Transmembrane helix</keyword>
<evidence type="ECO:0000256" key="1">
    <source>
        <dbReference type="SAM" id="Phobius"/>
    </source>
</evidence>
<name>A0ABV6EZT7_9BRAD</name>
<evidence type="ECO:0000313" key="3">
    <source>
        <dbReference type="Proteomes" id="UP001589775"/>
    </source>
</evidence>
<keyword evidence="1" id="KW-0472">Membrane</keyword>
<dbReference type="Proteomes" id="UP001589775">
    <property type="component" value="Unassembled WGS sequence"/>
</dbReference>
<keyword evidence="3" id="KW-1185">Reference proteome</keyword>
<organism evidence="2 3">
    <name type="scientific">Rhodopseudomonas telluris</name>
    <dbReference type="NCBI Taxonomy" id="644215"/>
    <lineage>
        <taxon>Bacteria</taxon>
        <taxon>Pseudomonadati</taxon>
        <taxon>Pseudomonadota</taxon>
        <taxon>Alphaproteobacteria</taxon>
        <taxon>Hyphomicrobiales</taxon>
        <taxon>Nitrobacteraceae</taxon>
        <taxon>Rhodopseudomonas</taxon>
    </lineage>
</organism>
<comment type="caution">
    <text evidence="2">The sequence shown here is derived from an EMBL/GenBank/DDBJ whole genome shotgun (WGS) entry which is preliminary data.</text>
</comment>
<reference evidence="2 3" key="1">
    <citation type="submission" date="2024-09" db="EMBL/GenBank/DDBJ databases">
        <authorList>
            <person name="Sun Q."/>
            <person name="Mori K."/>
        </authorList>
    </citation>
    <scope>NUCLEOTIDE SEQUENCE [LARGE SCALE GENOMIC DNA]</scope>
    <source>
        <strain evidence="2 3">KCTC 23279</strain>
    </source>
</reference>
<evidence type="ECO:0000313" key="2">
    <source>
        <dbReference type="EMBL" id="MFC0243751.1"/>
    </source>
</evidence>
<dbReference type="EMBL" id="JBHLWM010000012">
    <property type="protein sequence ID" value="MFC0243751.1"/>
    <property type="molecule type" value="Genomic_DNA"/>
</dbReference>
<accession>A0ABV6EZT7</accession>
<dbReference type="RefSeq" id="WP_378393033.1">
    <property type="nucleotide sequence ID" value="NZ_JBHLWM010000012.1"/>
</dbReference>
<protein>
    <submittedName>
        <fullName evidence="2">Uncharacterized protein</fullName>
    </submittedName>
</protein>
<keyword evidence="1" id="KW-0812">Transmembrane</keyword>
<feature type="transmembrane region" description="Helical" evidence="1">
    <location>
        <begin position="6"/>
        <end position="27"/>
    </location>
</feature>
<sequence>MTDEVTAFLMFTTLCSAFLIGLMLTYARRLNRLRATVAVLSQVNDMVPQRRDQR</sequence>
<gene>
    <name evidence="2" type="ORF">ACFFJ6_24925</name>
</gene>
<proteinExistence type="predicted"/>